<evidence type="ECO:0000313" key="1">
    <source>
        <dbReference type="EMBL" id="CRK89173.1"/>
    </source>
</evidence>
<organism evidence="1 2">
    <name type="scientific">Clunio marinus</name>
    <dbReference type="NCBI Taxonomy" id="568069"/>
    <lineage>
        <taxon>Eukaryota</taxon>
        <taxon>Metazoa</taxon>
        <taxon>Ecdysozoa</taxon>
        <taxon>Arthropoda</taxon>
        <taxon>Hexapoda</taxon>
        <taxon>Insecta</taxon>
        <taxon>Pterygota</taxon>
        <taxon>Neoptera</taxon>
        <taxon>Endopterygota</taxon>
        <taxon>Diptera</taxon>
        <taxon>Nematocera</taxon>
        <taxon>Chironomoidea</taxon>
        <taxon>Chironomidae</taxon>
        <taxon>Clunio</taxon>
    </lineage>
</organism>
<name>A0A1J1HMA5_9DIPT</name>
<evidence type="ECO:0000313" key="2">
    <source>
        <dbReference type="Proteomes" id="UP000183832"/>
    </source>
</evidence>
<gene>
    <name evidence="1" type="ORF">CLUMA_CG002934</name>
</gene>
<dbReference type="EMBL" id="CVRI01000011">
    <property type="protein sequence ID" value="CRK89173.1"/>
    <property type="molecule type" value="Genomic_DNA"/>
</dbReference>
<protein>
    <submittedName>
        <fullName evidence="1">CLUMA_CG002934, isoform A</fullName>
    </submittedName>
</protein>
<dbReference type="Proteomes" id="UP000183832">
    <property type="component" value="Unassembled WGS sequence"/>
</dbReference>
<sequence length="74" mass="8559">MLEIESEHKIPGGFRNNTEAVKQHKLKKYSVGTQRTALMRIGIKICRKQHFYGRLRASIPMTCFLTAAERIQVQ</sequence>
<dbReference type="AlphaFoldDB" id="A0A1J1HMA5"/>
<reference evidence="1 2" key="1">
    <citation type="submission" date="2015-04" db="EMBL/GenBank/DDBJ databases">
        <authorList>
            <person name="Syromyatnikov M.Y."/>
            <person name="Popov V.N."/>
        </authorList>
    </citation>
    <scope>NUCLEOTIDE SEQUENCE [LARGE SCALE GENOMIC DNA]</scope>
</reference>
<keyword evidence="2" id="KW-1185">Reference proteome</keyword>
<proteinExistence type="predicted"/>
<accession>A0A1J1HMA5</accession>